<dbReference type="InterPro" id="IPR003711">
    <property type="entry name" value="CarD-like/TRCF_RID"/>
</dbReference>
<dbReference type="InterPro" id="IPR048792">
    <property type="entry name" value="CarD_C"/>
</dbReference>
<dbReference type="SUPFAM" id="SSF141259">
    <property type="entry name" value="CarD-like"/>
    <property type="match status" value="1"/>
</dbReference>
<protein>
    <submittedName>
        <fullName evidence="2">CarD family transcriptional regulator</fullName>
    </submittedName>
</protein>
<dbReference type="InterPro" id="IPR052531">
    <property type="entry name" value="CarD-like_regulator"/>
</dbReference>
<sequence length="165" mass="18957">MFNIGDKVVYPMHGAGVIESIEEKEILGERKKYYVMRMPIGDMKVMIPMNNVQSIGLREVVDEETVERVIVRLRNRDKGLTDNWNRRYRANMDKIKSGDIYEVADVVRSLMLRDREKGLSTGERKMLDNARQILISELVLAKGMNEEQAFSLLDELVCSTENASS</sequence>
<dbReference type="Gene3D" id="1.20.58.1290">
    <property type="entry name" value="CarD-like, C-terminal domain"/>
    <property type="match status" value="1"/>
</dbReference>
<dbReference type="RefSeq" id="WP_212773765.1">
    <property type="nucleotide sequence ID" value="NZ_AP024601.1"/>
</dbReference>
<reference evidence="2" key="1">
    <citation type="journal article" date="2013" name="Int. J. Syst. Evol. Microbiol.">
        <title>Polycladomyces abyssicola gen. nov., sp. nov., a thermophilic filamentous bacterium isolated from hemipelagic sediment.</title>
        <authorList>
            <person name="Tsubouchi T."/>
            <person name="Shimane Y."/>
            <person name="Mori K."/>
            <person name="Usui K."/>
            <person name="Hiraki T."/>
            <person name="Tame A."/>
            <person name="Uematsu K."/>
            <person name="Maruyama T."/>
            <person name="Hatada Y."/>
        </authorList>
    </citation>
    <scope>NUCLEOTIDE SEQUENCE</scope>
    <source>
        <strain evidence="2">JIR-001</strain>
    </source>
</reference>
<dbReference type="PANTHER" id="PTHR38447">
    <property type="entry name" value="TRANSCRIPTION FACTOR YDEB-RELATED"/>
    <property type="match status" value="1"/>
</dbReference>
<dbReference type="InterPro" id="IPR042215">
    <property type="entry name" value="CarD-like_C"/>
</dbReference>
<proteinExistence type="predicted"/>
<dbReference type="GO" id="GO:0009303">
    <property type="term" value="P:rRNA transcription"/>
    <property type="evidence" value="ECO:0007669"/>
    <property type="project" value="TreeGrafter"/>
</dbReference>
<dbReference type="Pfam" id="PF21095">
    <property type="entry name" value="CarD_C"/>
    <property type="match status" value="1"/>
</dbReference>
<evidence type="ECO:0000259" key="1">
    <source>
        <dbReference type="SMART" id="SM01058"/>
    </source>
</evidence>
<dbReference type="EMBL" id="AP024601">
    <property type="protein sequence ID" value="BCU80364.1"/>
    <property type="molecule type" value="Genomic_DNA"/>
</dbReference>
<accession>A0A8D5UDJ3</accession>
<reference evidence="2" key="2">
    <citation type="journal article" date="2021" name="Microbiol. Resour. Announc.">
        <title>Complete Genome Sequence of Polycladomyces abyssicola JIR-001T, Isolated from Hemipelagic Sediment in Deep Seawater.</title>
        <authorList>
            <person name="Tsubouchi T."/>
            <person name="Kaneko Y."/>
        </authorList>
    </citation>
    <scope>NUCLEOTIDE SEQUENCE</scope>
    <source>
        <strain evidence="2">JIR-001</strain>
    </source>
</reference>
<evidence type="ECO:0000313" key="2">
    <source>
        <dbReference type="EMBL" id="BCU80364.1"/>
    </source>
</evidence>
<dbReference type="PANTHER" id="PTHR38447:SF1">
    <property type="entry name" value="RNA POLYMERASE-BINDING TRANSCRIPTION FACTOR CARD"/>
    <property type="match status" value="1"/>
</dbReference>
<dbReference type="Pfam" id="PF02559">
    <property type="entry name" value="CarD_TRCF_RID"/>
    <property type="match status" value="1"/>
</dbReference>
<evidence type="ECO:0000313" key="3">
    <source>
        <dbReference type="Proteomes" id="UP000677436"/>
    </source>
</evidence>
<dbReference type="KEGG" id="pabs:JIR001_01470"/>
<keyword evidence="3" id="KW-1185">Reference proteome</keyword>
<dbReference type="Gene3D" id="2.40.10.170">
    <property type="match status" value="1"/>
</dbReference>
<dbReference type="SMART" id="SM01058">
    <property type="entry name" value="CarD_TRCF"/>
    <property type="match status" value="1"/>
</dbReference>
<name>A0A8D5UDJ3_9BACL</name>
<dbReference type="Proteomes" id="UP000677436">
    <property type="component" value="Chromosome"/>
</dbReference>
<feature type="domain" description="CarD-like/TRCF RNAP-interacting" evidence="1">
    <location>
        <begin position="1"/>
        <end position="111"/>
    </location>
</feature>
<dbReference type="AlphaFoldDB" id="A0A8D5UDJ3"/>
<organism evidence="2 3">
    <name type="scientific">Polycladomyces abyssicola</name>
    <dbReference type="NCBI Taxonomy" id="1125966"/>
    <lineage>
        <taxon>Bacteria</taxon>
        <taxon>Bacillati</taxon>
        <taxon>Bacillota</taxon>
        <taxon>Bacilli</taxon>
        <taxon>Bacillales</taxon>
        <taxon>Thermoactinomycetaceae</taxon>
        <taxon>Polycladomyces</taxon>
    </lineage>
</organism>
<gene>
    <name evidence="2" type="ORF">JIR001_01470</name>
</gene>
<dbReference type="InterPro" id="IPR036101">
    <property type="entry name" value="CarD-like/TRCF_RID_sf"/>
</dbReference>